<dbReference type="KEGG" id="asd:AS9A_3818"/>
<keyword evidence="2" id="KW-1185">Reference proteome</keyword>
<organism evidence="1 2">
    <name type="scientific">Hoyosella subflava (strain DSM 45089 / JCM 17490 / NBRC 109087 / DQS3-9A1)</name>
    <name type="common">Amycolicicoccus subflavus</name>
    <dbReference type="NCBI Taxonomy" id="443218"/>
    <lineage>
        <taxon>Bacteria</taxon>
        <taxon>Bacillati</taxon>
        <taxon>Actinomycetota</taxon>
        <taxon>Actinomycetes</taxon>
        <taxon>Mycobacteriales</taxon>
        <taxon>Hoyosellaceae</taxon>
        <taxon>Hoyosella</taxon>
    </lineage>
</organism>
<name>F6EFZ2_HOYSD</name>
<dbReference type="RefSeq" id="WP_013808605.1">
    <property type="nucleotide sequence ID" value="NC_015564.1"/>
</dbReference>
<dbReference type="STRING" id="443218.AS9A_3818"/>
<gene>
    <name evidence="1" type="ordered locus">AS9A_3818</name>
</gene>
<proteinExistence type="predicted"/>
<dbReference type="HOGENOM" id="CLU_076053_1_0_11"/>
<dbReference type="Gene3D" id="3.40.50.12780">
    <property type="entry name" value="N-terminal domain of ligase-like"/>
    <property type="match status" value="1"/>
</dbReference>
<dbReference type="InterPro" id="IPR042099">
    <property type="entry name" value="ANL_N_sf"/>
</dbReference>
<evidence type="ECO:0008006" key="3">
    <source>
        <dbReference type="Google" id="ProtNLM"/>
    </source>
</evidence>
<dbReference type="eggNOG" id="COG0318">
    <property type="taxonomic scope" value="Bacteria"/>
</dbReference>
<sequence>MTLTDDLLGPILTADPAAPRITFYDDATGERIELSGVTLANWAAKTANFLRDEFMLSTGDKVAVLLPAHWQTAAVLLGSWWAGCEVVLAPDADADLTFATSDTINTAGTDGELVVLSLDPFGRPVPDLPPGATDYASSVRVHGDQYRSYETPSGPVLAGLTAQEVLSRAQAGAAGRGWVATDRILSTLDWGNAEDMITGFVSILAAPASLVQVANLDPRALERRITTEKVTHTLDNQA</sequence>
<dbReference type="SUPFAM" id="SSF56801">
    <property type="entry name" value="Acetyl-CoA synthetase-like"/>
    <property type="match status" value="1"/>
</dbReference>
<accession>F6EFZ2</accession>
<dbReference type="NCBIfam" id="TIGR03089">
    <property type="entry name" value="TIGR03089 family protein"/>
    <property type="match status" value="1"/>
</dbReference>
<dbReference type="InterPro" id="IPR017523">
    <property type="entry name" value="Rv3268"/>
</dbReference>
<dbReference type="EMBL" id="CP002786">
    <property type="protein sequence ID" value="AEF42256.1"/>
    <property type="molecule type" value="Genomic_DNA"/>
</dbReference>
<dbReference type="OrthoDB" id="3396763at2"/>
<reference evidence="1 2" key="1">
    <citation type="journal article" date="2011" name="J. Bacteriol.">
        <title>Complete genome sequence of Amycolicicoccus subflavus DQS3-9A1T, an actinomycete isolated from crude oil-polluted soil.</title>
        <authorList>
            <person name="Cai M."/>
            <person name="Chen W.M."/>
            <person name="Nie Y."/>
            <person name="Chi C.Q."/>
            <person name="Wang Y.N."/>
            <person name="Tang Y.Q."/>
            <person name="Li G.Y."/>
            <person name="Wu X.L."/>
        </authorList>
    </citation>
    <scope>NUCLEOTIDE SEQUENCE [LARGE SCALE GENOMIC DNA]</scope>
    <source>
        <strain evidence="2">DSM 45089 / DQS3-9A1</strain>
    </source>
</reference>
<protein>
    <recommendedName>
        <fullName evidence="3">TIGR03089 family protein</fullName>
    </recommendedName>
</protein>
<evidence type="ECO:0000313" key="1">
    <source>
        <dbReference type="EMBL" id="AEF42256.1"/>
    </source>
</evidence>
<dbReference type="AlphaFoldDB" id="F6EFZ2"/>
<dbReference type="Proteomes" id="UP000009235">
    <property type="component" value="Chromosome"/>
</dbReference>
<evidence type="ECO:0000313" key="2">
    <source>
        <dbReference type="Proteomes" id="UP000009235"/>
    </source>
</evidence>